<dbReference type="RefSeq" id="WP_249504147.1">
    <property type="nucleotide sequence ID" value="NZ_CP097253.1"/>
</dbReference>
<name>A0ABY5MX73_9SPHN</name>
<dbReference type="Gene3D" id="3.30.420.380">
    <property type="match status" value="1"/>
</dbReference>
<sequence>MSDATLLLLPAVCDAADATACWWRLSGDAIVSEHVDAEWRGQALSLIALAPVAAVRLDFPESQGETARQAQAIARSAAIEQGMADAATLHAVAGTLDDRLATAVVANGNMIEWLDWLATHGADPIAILPVGTVAPPSEQWSALTLGPERIIARGGLVAPDEPALRDVLVEPGEEVALLSPEAIHQRLTLLARQLPLNLRTGRFARRRLLLLDWRRLRELAALALLIPLLGLVMGLALMIRLDQSSARLEAETARLTSAAIGSQVTAAAAAAVLDTRIGATPGASGSPFPPLAALYQQLQQLQGVTAVSVTYRPDGTLAASLAATRVEDINRLLLSLQRLGYRVTASTRPGASGQMIADLTLRSAE</sequence>
<dbReference type="EMBL" id="CP097253">
    <property type="protein sequence ID" value="UUR08370.1"/>
    <property type="molecule type" value="Genomic_DNA"/>
</dbReference>
<organism evidence="2 3">
    <name type="scientific">Sphingomonas glaciei</name>
    <dbReference type="NCBI Taxonomy" id="2938948"/>
    <lineage>
        <taxon>Bacteria</taxon>
        <taxon>Pseudomonadati</taxon>
        <taxon>Pseudomonadota</taxon>
        <taxon>Alphaproteobacteria</taxon>
        <taxon>Sphingomonadales</taxon>
        <taxon>Sphingomonadaceae</taxon>
        <taxon>Sphingomonas</taxon>
    </lineage>
</organism>
<reference evidence="2 3" key="1">
    <citation type="submission" date="2022-05" db="EMBL/GenBank/DDBJ databases">
        <title>S8-45 Sphingomonas ultraviolaceadurans.</title>
        <authorList>
            <person name="Liu Y."/>
        </authorList>
    </citation>
    <scope>NUCLEOTIDE SEQUENCE [LARGE SCALE GENOMIC DNA]</scope>
    <source>
        <strain evidence="2 3">S8-45</strain>
    </source>
</reference>
<keyword evidence="1" id="KW-0472">Membrane</keyword>
<keyword evidence="1" id="KW-0812">Transmembrane</keyword>
<feature type="transmembrane region" description="Helical" evidence="1">
    <location>
        <begin position="219"/>
        <end position="239"/>
    </location>
</feature>
<evidence type="ECO:0000256" key="1">
    <source>
        <dbReference type="SAM" id="Phobius"/>
    </source>
</evidence>
<evidence type="ECO:0000313" key="3">
    <source>
        <dbReference type="Proteomes" id="UP000831921"/>
    </source>
</evidence>
<protein>
    <submittedName>
        <fullName evidence="2">Type II secretion system protein GspL</fullName>
    </submittedName>
</protein>
<dbReference type="Proteomes" id="UP000831921">
    <property type="component" value="Chromosome"/>
</dbReference>
<proteinExistence type="predicted"/>
<evidence type="ECO:0000313" key="2">
    <source>
        <dbReference type="EMBL" id="UUR08370.1"/>
    </source>
</evidence>
<keyword evidence="1" id="KW-1133">Transmembrane helix</keyword>
<dbReference type="NCBIfam" id="TIGR01709">
    <property type="entry name" value="typeII_sec_gspL"/>
    <property type="match status" value="1"/>
</dbReference>
<keyword evidence="3" id="KW-1185">Reference proteome</keyword>
<accession>A0ABY5MX73</accession>
<dbReference type="InterPro" id="IPR007812">
    <property type="entry name" value="T2SS_protein-GspL"/>
</dbReference>
<gene>
    <name evidence="2" type="primary">gspL</name>
    <name evidence="2" type="ORF">M1K48_01610</name>
</gene>